<comment type="caution">
    <text evidence="4">The sequence shown here is derived from an EMBL/GenBank/DDBJ whole genome shotgun (WGS) entry which is preliminary data.</text>
</comment>
<accession>A0ABP5QJD1</accession>
<protein>
    <submittedName>
        <fullName evidence="4">Class II histone deacetylase</fullName>
    </submittedName>
</protein>
<name>A0ABP5QJD1_9MICO</name>
<evidence type="ECO:0000313" key="4">
    <source>
        <dbReference type="EMBL" id="GAA2234946.1"/>
    </source>
</evidence>
<dbReference type="Gene3D" id="3.40.800.20">
    <property type="entry name" value="Histone deacetylase domain"/>
    <property type="match status" value="1"/>
</dbReference>
<dbReference type="EMBL" id="BAAAQY010000005">
    <property type="protein sequence ID" value="GAA2234946.1"/>
    <property type="molecule type" value="Genomic_DNA"/>
</dbReference>
<dbReference type="CDD" id="cd09996">
    <property type="entry name" value="HDAC_classII_1"/>
    <property type="match status" value="1"/>
</dbReference>
<dbReference type="InterPro" id="IPR023801">
    <property type="entry name" value="His_deacetylse_dom"/>
</dbReference>
<dbReference type="Proteomes" id="UP001500929">
    <property type="component" value="Unassembled WGS sequence"/>
</dbReference>
<dbReference type="PANTHER" id="PTHR10625">
    <property type="entry name" value="HISTONE DEACETYLASE HDAC1-RELATED"/>
    <property type="match status" value="1"/>
</dbReference>
<dbReference type="SUPFAM" id="SSF52768">
    <property type="entry name" value="Arginase/deacetylase"/>
    <property type="match status" value="1"/>
</dbReference>
<dbReference type="Pfam" id="PF00850">
    <property type="entry name" value="Hist_deacetyl"/>
    <property type="match status" value="1"/>
</dbReference>
<comment type="similarity">
    <text evidence="1">Belongs to the histone deacetylase family.</text>
</comment>
<evidence type="ECO:0000259" key="3">
    <source>
        <dbReference type="Pfam" id="PF00850"/>
    </source>
</evidence>
<keyword evidence="5" id="KW-1185">Reference proteome</keyword>
<evidence type="ECO:0000256" key="1">
    <source>
        <dbReference type="ARBA" id="ARBA00005947"/>
    </source>
</evidence>
<gene>
    <name evidence="4" type="ORF">GCM10009851_19990</name>
</gene>
<dbReference type="InterPro" id="IPR023696">
    <property type="entry name" value="Ureohydrolase_dom_sf"/>
</dbReference>
<sequence length="378" mass="39064">MWHDTGTGAGPLPAGGWIEPMEHIEGPSAKRRFANLVAASGLLAQLVPVPARRATETDIERVHTRAHRERIAADAATGRGDAGDDSSPFGRESYDIALLAAGGVIAGVDAVFDGVADNAYALVRPPGHHASPETGWGFCIFNNVAVAARYAREVRGAERVAIVDWDVHHGNGTQDAFWNDPSVLTLSIHQDGAYPPGSGALGELGASGAEGTNLNVPLPPGSGHGAYDAVFTEVVEPALRRFAPSLILVASGLDGNGMDPLARQMLHSESFRMMAGRIKALAEELCDGRLVMAHEGGYSPFVVPFCGLAIVEALSGVRTPVVDPFLPAIEGYGQELWPHQAEAVARAAAQVEAVPVAGSGPGAGSGSGPGSGSTLRGS</sequence>
<evidence type="ECO:0000256" key="2">
    <source>
        <dbReference type="SAM" id="MobiDB-lite"/>
    </source>
</evidence>
<reference evidence="5" key="1">
    <citation type="journal article" date="2019" name="Int. J. Syst. Evol. Microbiol.">
        <title>The Global Catalogue of Microorganisms (GCM) 10K type strain sequencing project: providing services to taxonomists for standard genome sequencing and annotation.</title>
        <authorList>
            <consortium name="The Broad Institute Genomics Platform"/>
            <consortium name="The Broad Institute Genome Sequencing Center for Infectious Disease"/>
            <person name="Wu L."/>
            <person name="Ma J."/>
        </authorList>
    </citation>
    <scope>NUCLEOTIDE SEQUENCE [LARGE SCALE GENOMIC DNA]</scope>
    <source>
        <strain evidence="5">JCM 16117</strain>
    </source>
</reference>
<dbReference type="InterPro" id="IPR000286">
    <property type="entry name" value="HDACs"/>
</dbReference>
<dbReference type="InterPro" id="IPR037138">
    <property type="entry name" value="His_deacetylse_dom_sf"/>
</dbReference>
<dbReference type="PANTHER" id="PTHR10625:SF31">
    <property type="entry name" value="HISTONE DEACETYLASE DOMAIN-CONTAINING PROTEIN"/>
    <property type="match status" value="1"/>
</dbReference>
<evidence type="ECO:0000313" key="5">
    <source>
        <dbReference type="Proteomes" id="UP001500929"/>
    </source>
</evidence>
<dbReference type="PRINTS" id="PR01270">
    <property type="entry name" value="HDASUPER"/>
</dbReference>
<feature type="domain" description="Histone deacetylase" evidence="3">
    <location>
        <begin position="27"/>
        <end position="312"/>
    </location>
</feature>
<feature type="compositionally biased region" description="Gly residues" evidence="2">
    <location>
        <begin position="359"/>
        <end position="371"/>
    </location>
</feature>
<organism evidence="4 5">
    <name type="scientific">Herbiconiux moechotypicola</name>
    <dbReference type="NCBI Taxonomy" id="637393"/>
    <lineage>
        <taxon>Bacteria</taxon>
        <taxon>Bacillati</taxon>
        <taxon>Actinomycetota</taxon>
        <taxon>Actinomycetes</taxon>
        <taxon>Micrococcales</taxon>
        <taxon>Microbacteriaceae</taxon>
        <taxon>Herbiconiux</taxon>
    </lineage>
</organism>
<proteinExistence type="inferred from homology"/>
<feature type="region of interest" description="Disordered" evidence="2">
    <location>
        <begin position="358"/>
        <end position="378"/>
    </location>
</feature>